<dbReference type="InterPro" id="IPR002500">
    <property type="entry name" value="PAPS_reduct_dom"/>
</dbReference>
<dbReference type="Pfam" id="PF01507">
    <property type="entry name" value="PAPS_reduct"/>
    <property type="match status" value="1"/>
</dbReference>
<name>A0A0F9EHZ8_9ZZZZ</name>
<proteinExistence type="predicted"/>
<dbReference type="AlphaFoldDB" id="A0A0F9EHZ8"/>
<accession>A0A0F9EHZ8</accession>
<reference evidence="2" key="1">
    <citation type="journal article" date="2015" name="Nature">
        <title>Complex archaea that bridge the gap between prokaryotes and eukaryotes.</title>
        <authorList>
            <person name="Spang A."/>
            <person name="Saw J.H."/>
            <person name="Jorgensen S.L."/>
            <person name="Zaremba-Niedzwiedzka K."/>
            <person name="Martijn J."/>
            <person name="Lind A.E."/>
            <person name="van Eijk R."/>
            <person name="Schleper C."/>
            <person name="Guy L."/>
            <person name="Ettema T.J."/>
        </authorList>
    </citation>
    <scope>NUCLEOTIDE SEQUENCE</scope>
</reference>
<dbReference type="SUPFAM" id="SSF52402">
    <property type="entry name" value="Adenine nucleotide alpha hydrolases-like"/>
    <property type="match status" value="1"/>
</dbReference>
<dbReference type="PANTHER" id="PTHR43196:SF1">
    <property type="entry name" value="SULFATE ADENYLYLTRANSFERASE SUBUNIT 2"/>
    <property type="match status" value="1"/>
</dbReference>
<comment type="caution">
    <text evidence="2">The sequence shown here is derived from an EMBL/GenBank/DDBJ whole genome shotgun (WGS) entry which is preliminary data.</text>
</comment>
<evidence type="ECO:0000313" key="2">
    <source>
        <dbReference type="EMBL" id="KKL44515.1"/>
    </source>
</evidence>
<dbReference type="PANTHER" id="PTHR43196">
    <property type="entry name" value="SULFATE ADENYLYLTRANSFERASE SUBUNIT 2"/>
    <property type="match status" value="1"/>
</dbReference>
<dbReference type="Gene3D" id="3.40.50.620">
    <property type="entry name" value="HUPs"/>
    <property type="match status" value="1"/>
</dbReference>
<feature type="domain" description="Phosphoadenosine phosphosulphate reductase" evidence="1">
    <location>
        <begin position="46"/>
        <end position="96"/>
    </location>
</feature>
<dbReference type="GO" id="GO:0003824">
    <property type="term" value="F:catalytic activity"/>
    <property type="evidence" value="ECO:0007669"/>
    <property type="project" value="InterPro"/>
</dbReference>
<sequence length="209" mass="24317">MTRRQAANVAGYRTLVQRQSLPLEAKVAMSIRRIREWYAHWDGAVYVAFSGGKDSTVLLHLVRSIYPEVPAVFINTTMEYPEIRRFATTHENVVSVHPKKSFLRVVREHGWPVVSKEQAKYIFQYRNGSALMRRRRWEGYGPERSYRIANKWRFLVDAPFKISNYCCAVLKKAPSQIYDKRTGRKPMLGMLAEDSKLRKALYVMHGCST</sequence>
<organism evidence="2">
    <name type="scientific">marine sediment metagenome</name>
    <dbReference type="NCBI Taxonomy" id="412755"/>
    <lineage>
        <taxon>unclassified sequences</taxon>
        <taxon>metagenomes</taxon>
        <taxon>ecological metagenomes</taxon>
    </lineage>
</organism>
<dbReference type="InterPro" id="IPR050128">
    <property type="entry name" value="Sulfate_adenylyltrnsfr_sub2"/>
</dbReference>
<protein>
    <recommendedName>
        <fullName evidence="1">Phosphoadenosine phosphosulphate reductase domain-containing protein</fullName>
    </recommendedName>
</protein>
<dbReference type="InterPro" id="IPR014729">
    <property type="entry name" value="Rossmann-like_a/b/a_fold"/>
</dbReference>
<dbReference type="EMBL" id="LAZR01034729">
    <property type="protein sequence ID" value="KKL44515.1"/>
    <property type="molecule type" value="Genomic_DNA"/>
</dbReference>
<gene>
    <name evidence="2" type="ORF">LCGC14_2364930</name>
</gene>
<feature type="non-terminal residue" evidence="2">
    <location>
        <position position="209"/>
    </location>
</feature>
<evidence type="ECO:0000259" key="1">
    <source>
        <dbReference type="Pfam" id="PF01507"/>
    </source>
</evidence>